<evidence type="ECO:0000256" key="4">
    <source>
        <dbReference type="ARBA" id="ARBA00023136"/>
    </source>
</evidence>
<dbReference type="AlphaFoldDB" id="A0A0W7WQJ6"/>
<evidence type="ECO:0000313" key="8">
    <source>
        <dbReference type="Proteomes" id="UP000054396"/>
    </source>
</evidence>
<dbReference type="Gene3D" id="1.20.1600.10">
    <property type="entry name" value="Outer membrane efflux proteins (OEP)"/>
    <property type="match status" value="1"/>
</dbReference>
<accession>A0A0W7WQJ6</accession>
<comment type="caution">
    <text evidence="7">The sequence shown here is derived from an EMBL/GenBank/DDBJ whole genome shotgun (WGS) entry which is preliminary data.</text>
</comment>
<evidence type="ECO:0000256" key="2">
    <source>
        <dbReference type="ARBA" id="ARBA00022452"/>
    </source>
</evidence>
<dbReference type="Proteomes" id="UP000054396">
    <property type="component" value="Unassembled WGS sequence"/>
</dbReference>
<name>A0A0W7WQJ6_9RHOB</name>
<evidence type="ECO:0000256" key="3">
    <source>
        <dbReference type="ARBA" id="ARBA00022692"/>
    </source>
</evidence>
<keyword evidence="3" id="KW-0812">Transmembrane</keyword>
<evidence type="ECO:0000256" key="6">
    <source>
        <dbReference type="SAM" id="Coils"/>
    </source>
</evidence>
<dbReference type="InterPro" id="IPR051906">
    <property type="entry name" value="TolC-like"/>
</dbReference>
<dbReference type="GO" id="GO:0009279">
    <property type="term" value="C:cell outer membrane"/>
    <property type="evidence" value="ECO:0007669"/>
    <property type="project" value="UniProtKB-SubCell"/>
</dbReference>
<dbReference type="GO" id="GO:0015562">
    <property type="term" value="F:efflux transmembrane transporter activity"/>
    <property type="evidence" value="ECO:0007669"/>
    <property type="project" value="InterPro"/>
</dbReference>
<feature type="coiled-coil region" evidence="6">
    <location>
        <begin position="320"/>
        <end position="358"/>
    </location>
</feature>
<comment type="subcellular location">
    <subcellularLocation>
        <location evidence="1">Cell outer membrane</location>
    </subcellularLocation>
</comment>
<dbReference type="SUPFAM" id="SSF56954">
    <property type="entry name" value="Outer membrane efflux proteins (OEP)"/>
    <property type="match status" value="1"/>
</dbReference>
<keyword evidence="2" id="KW-1134">Transmembrane beta strand</keyword>
<sequence length="431" mass="46065">MIVALTVLPGCLKTFAEGTVSRFRGADPVVVAEGQRAAAEPAVIRSADASPIIHALQIRPSVIEPGTPYAQVAAAVIASDARVAAAELRVAQLRAEAARNNWMPRIGPSISLTSLGDFVADLVINQVIFDNGRKKAERDLAKADVEFAAVALVEDGNTRVFDALSLYVTAEENREFAAHLAGAIEDMTHFEWVMQQRVAGGVSDRSDLNILQQKLAQMRADRLEARETTTTALAELAAMAGRPLDGVSGLGGLTDTPPGEALGVLRARAEYERTIAEARIARAQHLPGLSVGASGGTSQPTASLDVTTDTLFSLGTMAEFEAIEATKVSAERRVAEAREVAERKVQTQSSQLSAYRRQATEAAGLTRQAKTNLDLFQQQYQGGQRQVMDVVGVYETYAAALEREIELKYKAARAALELARLQGALAEGAEI</sequence>
<dbReference type="PANTHER" id="PTHR30026:SF20">
    <property type="entry name" value="OUTER MEMBRANE PROTEIN TOLC"/>
    <property type="match status" value="1"/>
</dbReference>
<dbReference type="GO" id="GO:0015288">
    <property type="term" value="F:porin activity"/>
    <property type="evidence" value="ECO:0007669"/>
    <property type="project" value="TreeGrafter"/>
</dbReference>
<evidence type="ECO:0000256" key="1">
    <source>
        <dbReference type="ARBA" id="ARBA00004442"/>
    </source>
</evidence>
<dbReference type="EMBL" id="LPXO01000001">
    <property type="protein sequence ID" value="KUF12841.1"/>
    <property type="molecule type" value="Genomic_DNA"/>
</dbReference>
<dbReference type="PANTHER" id="PTHR30026">
    <property type="entry name" value="OUTER MEMBRANE PROTEIN TOLC"/>
    <property type="match status" value="1"/>
</dbReference>
<organism evidence="7 8">
    <name type="scientific">Pseudoponticoccus marisrubri</name>
    <dbReference type="NCBI Taxonomy" id="1685382"/>
    <lineage>
        <taxon>Bacteria</taxon>
        <taxon>Pseudomonadati</taxon>
        <taxon>Pseudomonadota</taxon>
        <taxon>Alphaproteobacteria</taxon>
        <taxon>Rhodobacterales</taxon>
        <taxon>Roseobacteraceae</taxon>
        <taxon>Pseudoponticoccus</taxon>
    </lineage>
</organism>
<keyword evidence="5" id="KW-0998">Cell outer membrane</keyword>
<proteinExistence type="predicted"/>
<evidence type="ECO:0008006" key="9">
    <source>
        <dbReference type="Google" id="ProtNLM"/>
    </source>
</evidence>
<keyword evidence="6" id="KW-0175">Coiled coil</keyword>
<keyword evidence="8" id="KW-1185">Reference proteome</keyword>
<dbReference type="STRING" id="1685382.AVJ23_01730"/>
<keyword evidence="4" id="KW-0472">Membrane</keyword>
<evidence type="ECO:0000256" key="5">
    <source>
        <dbReference type="ARBA" id="ARBA00023237"/>
    </source>
</evidence>
<reference evidence="7 8" key="1">
    <citation type="submission" date="2015-12" db="EMBL/GenBank/DDBJ databases">
        <authorList>
            <person name="Shamseldin A."/>
            <person name="Moawad H."/>
            <person name="Abd El-Rahim W.M."/>
            <person name="Sadowsky M.J."/>
        </authorList>
    </citation>
    <scope>NUCLEOTIDE SEQUENCE [LARGE SCALE GENOMIC DNA]</scope>
    <source>
        <strain evidence="7 8">SJ5A-1</strain>
    </source>
</reference>
<protein>
    <recommendedName>
        <fullName evidence="9">Transporter</fullName>
    </recommendedName>
</protein>
<gene>
    <name evidence="7" type="ORF">AVJ23_01730</name>
</gene>
<evidence type="ECO:0000313" key="7">
    <source>
        <dbReference type="EMBL" id="KUF12841.1"/>
    </source>
</evidence>
<dbReference type="GO" id="GO:1990281">
    <property type="term" value="C:efflux pump complex"/>
    <property type="evidence" value="ECO:0007669"/>
    <property type="project" value="TreeGrafter"/>
</dbReference>